<gene>
    <name evidence="2" type="ORF">C2L65_45300</name>
</gene>
<evidence type="ECO:0000313" key="3">
    <source>
        <dbReference type="Proteomes" id="UP000243502"/>
    </source>
</evidence>
<dbReference type="Proteomes" id="UP000243502">
    <property type="component" value="Chromosome 4"/>
</dbReference>
<proteinExistence type="predicted"/>
<accession>A0A2I8F4Y5</accession>
<organism evidence="2 3">
    <name type="scientific">Paraburkholderia terrae</name>
    <dbReference type="NCBI Taxonomy" id="311230"/>
    <lineage>
        <taxon>Bacteria</taxon>
        <taxon>Pseudomonadati</taxon>
        <taxon>Pseudomonadota</taxon>
        <taxon>Betaproteobacteria</taxon>
        <taxon>Burkholderiales</taxon>
        <taxon>Burkholderiaceae</taxon>
        <taxon>Paraburkholderia</taxon>
    </lineage>
</organism>
<dbReference type="NCBIfam" id="NF037995">
    <property type="entry name" value="TRAP_S1"/>
    <property type="match status" value="1"/>
</dbReference>
<dbReference type="PANTHER" id="PTHR33376:SF4">
    <property type="entry name" value="SIALIC ACID-BINDING PERIPLASMIC PROTEIN SIAP"/>
    <property type="match status" value="1"/>
</dbReference>
<reference evidence="2 3" key="1">
    <citation type="submission" date="2018-01" db="EMBL/GenBank/DDBJ databases">
        <title>Species boundaries and ecological features among Paraburkholderia terrae DSMZ17804T, P. hospita DSMZ17164T and P. caribensis DSMZ13236T.</title>
        <authorList>
            <person name="Pratama A.A."/>
        </authorList>
    </citation>
    <scope>NUCLEOTIDE SEQUENCE [LARGE SCALE GENOMIC DNA]</scope>
    <source>
        <strain evidence="2 3">DSM 17804</strain>
    </source>
</reference>
<dbReference type="PANTHER" id="PTHR33376">
    <property type="match status" value="1"/>
</dbReference>
<evidence type="ECO:0000313" key="2">
    <source>
        <dbReference type="EMBL" id="AUT66789.1"/>
    </source>
</evidence>
<name>A0A2I8F4Y5_9BURK</name>
<keyword evidence="1" id="KW-0732">Signal</keyword>
<dbReference type="OrthoDB" id="9783941at2"/>
<protein>
    <submittedName>
        <fullName evidence="2">C4-dicarboxylate ABC transporter substrate-binding protein</fullName>
    </submittedName>
</protein>
<dbReference type="GO" id="GO:0055085">
    <property type="term" value="P:transmembrane transport"/>
    <property type="evidence" value="ECO:0007669"/>
    <property type="project" value="InterPro"/>
</dbReference>
<dbReference type="InterPro" id="IPR018389">
    <property type="entry name" value="DctP_fam"/>
</dbReference>
<evidence type="ECO:0000256" key="1">
    <source>
        <dbReference type="ARBA" id="ARBA00022729"/>
    </source>
</evidence>
<dbReference type="RefSeq" id="WP_042309106.1">
    <property type="nucleotide sequence ID" value="NZ_CP026114.1"/>
</dbReference>
<dbReference type="KEGG" id="pter:C2L65_45300"/>
<dbReference type="EMBL" id="CP026114">
    <property type="protein sequence ID" value="AUT66789.1"/>
    <property type="molecule type" value="Genomic_DNA"/>
</dbReference>
<sequence>MNLARLGQLIRHTVLVIAFASGLADEVVYADQTWTIASDHPADTVAGRGVESFATALARQTGGALTGRIESRDMAAATDLVAAVLGDSVQVADVFAGTLASFDPIFELPTLPFMVNSVEESGRLACLAGPAYQRALSRAGLHLLFISPWPPTGLWTRQPVAAIGDIANLRVRTYDKSSAAVMGPLGAHATTLPIRDVEWQLHVGGIDAVLSSGDGAVGRSLQADLSNFSAIYYAYPVSFVVMSRARYDVLPEKTRRELDEVAMNARRAQWRSLPARIQANYAEMQRAGVVVNSTFDAELNMRLHKAGEARVREWLSRGSLGDAGIIKAFQNREAPAAQDSCPLDLIEVGGTIRG</sequence>
<dbReference type="Pfam" id="PF03480">
    <property type="entry name" value="DctP"/>
    <property type="match status" value="1"/>
</dbReference>
<dbReference type="InterPro" id="IPR038404">
    <property type="entry name" value="TRAP_DctP_sf"/>
</dbReference>
<dbReference type="AlphaFoldDB" id="A0A2I8F4Y5"/>
<dbReference type="Gene3D" id="3.40.190.170">
    <property type="entry name" value="Bacterial extracellular solute-binding protein, family 7"/>
    <property type="match status" value="1"/>
</dbReference>